<dbReference type="InterPro" id="IPR029058">
    <property type="entry name" value="AB_hydrolase_fold"/>
</dbReference>
<reference evidence="3 4" key="1">
    <citation type="journal article" date="2019" name="Sci. Rep.">
        <title>Comparative genomics of chytrid fungi reveal insights into the obligate biotrophic and pathogenic lifestyle of Synchytrium endobioticum.</title>
        <authorList>
            <person name="van de Vossenberg B.T.L.H."/>
            <person name="Warris S."/>
            <person name="Nguyen H.D.T."/>
            <person name="van Gent-Pelzer M.P.E."/>
            <person name="Joly D.L."/>
            <person name="van de Geest H.C."/>
            <person name="Bonants P.J.M."/>
            <person name="Smith D.S."/>
            <person name="Levesque C.A."/>
            <person name="van der Lee T.A.J."/>
        </authorList>
    </citation>
    <scope>NUCLEOTIDE SEQUENCE [LARGE SCALE GENOMIC DNA]</scope>
    <source>
        <strain evidence="3 4">CBS 675.73</strain>
    </source>
</reference>
<comment type="caution">
    <text evidence="3">The sequence shown here is derived from an EMBL/GenBank/DDBJ whole genome shotgun (WGS) entry which is preliminary data.</text>
</comment>
<protein>
    <recommendedName>
        <fullName evidence="2">Fungal lipase-type domain-containing protein</fullName>
    </recommendedName>
</protein>
<proteinExistence type="predicted"/>
<dbReference type="InterPro" id="IPR002921">
    <property type="entry name" value="Fungal_lipase-type"/>
</dbReference>
<dbReference type="Pfam" id="PF01764">
    <property type="entry name" value="Lipase_3"/>
    <property type="match status" value="1"/>
</dbReference>
<sequence length="298" mass="33200">MITTTPFLVLLLVAWGAVAIPVDQSNTRAIAQQDLFNTTLFPTYYRFAAISYTKDAKLVTAWNCPLCKDPSVADTRNATFTPSRDDGKEQGYIAVSPSLKTIVFAVDGSNTVEEWLNNLKIWKRDLSVRGCASGIEVHVGFWDVWTQLRPTMEPVLVKYLKAFPDYSVSFIGHSLGGAVTLLAAVDFVNRGVVPASRSTLVSFGQPRVGNVEFAQCISKLGFKQVARVVNKSDIVIHLPPWFLDYRHHYHEYWINKAGVLITNCNDNPNGKEADNCARTQDTKLSIPDHKSYFGIKNP</sequence>
<name>A0A507FDJ7_9FUNG</name>
<dbReference type="CDD" id="cd00519">
    <property type="entry name" value="Lipase_3"/>
    <property type="match status" value="1"/>
</dbReference>
<dbReference type="PANTHER" id="PTHR45856:SF24">
    <property type="entry name" value="FUNGAL LIPASE-LIKE DOMAIN-CONTAINING PROTEIN"/>
    <property type="match status" value="1"/>
</dbReference>
<feature type="domain" description="Fungal lipase-type" evidence="2">
    <location>
        <begin position="103"/>
        <end position="241"/>
    </location>
</feature>
<dbReference type="SUPFAM" id="SSF53474">
    <property type="entry name" value="alpha/beta-Hydrolases"/>
    <property type="match status" value="1"/>
</dbReference>
<gene>
    <name evidence="3" type="ORF">CcCBS67573_g04422</name>
</gene>
<evidence type="ECO:0000313" key="4">
    <source>
        <dbReference type="Proteomes" id="UP000320333"/>
    </source>
</evidence>
<dbReference type="Proteomes" id="UP000320333">
    <property type="component" value="Unassembled WGS sequence"/>
</dbReference>
<dbReference type="GO" id="GO:0006629">
    <property type="term" value="P:lipid metabolic process"/>
    <property type="evidence" value="ECO:0007669"/>
    <property type="project" value="InterPro"/>
</dbReference>
<dbReference type="OrthoDB" id="2098083at2759"/>
<evidence type="ECO:0000313" key="3">
    <source>
        <dbReference type="EMBL" id="TPX74323.1"/>
    </source>
</evidence>
<feature type="signal peptide" evidence="1">
    <location>
        <begin position="1"/>
        <end position="19"/>
    </location>
</feature>
<accession>A0A507FDJ7</accession>
<dbReference type="PANTHER" id="PTHR45856">
    <property type="entry name" value="ALPHA/BETA-HYDROLASES SUPERFAMILY PROTEIN"/>
    <property type="match status" value="1"/>
</dbReference>
<dbReference type="STRING" id="246404.A0A507FDJ7"/>
<dbReference type="Gene3D" id="3.40.50.1820">
    <property type="entry name" value="alpha/beta hydrolase"/>
    <property type="match status" value="1"/>
</dbReference>
<keyword evidence="4" id="KW-1185">Reference proteome</keyword>
<organism evidence="3 4">
    <name type="scientific">Chytriomyces confervae</name>
    <dbReference type="NCBI Taxonomy" id="246404"/>
    <lineage>
        <taxon>Eukaryota</taxon>
        <taxon>Fungi</taxon>
        <taxon>Fungi incertae sedis</taxon>
        <taxon>Chytridiomycota</taxon>
        <taxon>Chytridiomycota incertae sedis</taxon>
        <taxon>Chytridiomycetes</taxon>
        <taxon>Chytridiales</taxon>
        <taxon>Chytriomycetaceae</taxon>
        <taxon>Chytriomyces</taxon>
    </lineage>
</organism>
<dbReference type="AlphaFoldDB" id="A0A507FDJ7"/>
<evidence type="ECO:0000259" key="2">
    <source>
        <dbReference type="Pfam" id="PF01764"/>
    </source>
</evidence>
<evidence type="ECO:0000256" key="1">
    <source>
        <dbReference type="SAM" id="SignalP"/>
    </source>
</evidence>
<feature type="chain" id="PRO_5021367750" description="Fungal lipase-type domain-containing protein" evidence="1">
    <location>
        <begin position="20"/>
        <end position="298"/>
    </location>
</feature>
<dbReference type="InterPro" id="IPR051218">
    <property type="entry name" value="Sec_MonoDiacylglyc_Lipase"/>
</dbReference>
<dbReference type="EMBL" id="QEAP01000132">
    <property type="protein sequence ID" value="TPX74323.1"/>
    <property type="molecule type" value="Genomic_DNA"/>
</dbReference>
<keyword evidence="1" id="KW-0732">Signal</keyword>